<comment type="similarity">
    <text evidence="1">Belongs to the UDP-glycosyltransferase family.</text>
</comment>
<proteinExistence type="inferred from homology"/>
<evidence type="ECO:0000256" key="2">
    <source>
        <dbReference type="SAM" id="MobiDB-lite"/>
    </source>
</evidence>
<reference evidence="3" key="1">
    <citation type="journal article" date="2023" name="GigaByte">
        <title>Genome assembly of the bearded iris, Iris pallida Lam.</title>
        <authorList>
            <person name="Bruccoleri R.E."/>
            <person name="Oakeley E.J."/>
            <person name="Faust A.M.E."/>
            <person name="Altorfer M."/>
            <person name="Dessus-Babus S."/>
            <person name="Burckhardt D."/>
            <person name="Oertli M."/>
            <person name="Naumann U."/>
            <person name="Petersen F."/>
            <person name="Wong J."/>
        </authorList>
    </citation>
    <scope>NUCLEOTIDE SEQUENCE</scope>
    <source>
        <strain evidence="3">GSM-AAB239-AS_SAM_17_03QT</strain>
    </source>
</reference>
<dbReference type="Proteomes" id="UP001140949">
    <property type="component" value="Unassembled WGS sequence"/>
</dbReference>
<evidence type="ECO:0000313" key="3">
    <source>
        <dbReference type="EMBL" id="KAJ6827836.1"/>
    </source>
</evidence>
<feature type="compositionally biased region" description="Polar residues" evidence="2">
    <location>
        <begin position="198"/>
        <end position="209"/>
    </location>
</feature>
<dbReference type="EMBL" id="JANAVB010019800">
    <property type="protein sequence ID" value="KAJ6827836.1"/>
    <property type="molecule type" value="Genomic_DNA"/>
</dbReference>
<dbReference type="Gene3D" id="3.40.50.2000">
    <property type="entry name" value="Glycogen Phosphorylase B"/>
    <property type="match status" value="1"/>
</dbReference>
<sequence length="209" mass="22910">MGKPHALLLPYPAQGHVIPLMELAHCLVDRGFKITFVNTEFTHKRLVAAALSKELEDADQIHLVTIPDGLGPGEDRNDFVLQIEAMLKFMPGFLETLIEDTNKESENKITCFIADASIAWSFEVAEKMGVRLGAFWPANAGTLATMLSIPKLIKEGIIGEDGTAEETRNDQAEPRNACHEHSSILSGTASVTVKPKKLSSTTRSETIKR</sequence>
<feature type="compositionally biased region" description="Basic and acidic residues" evidence="2">
    <location>
        <begin position="165"/>
        <end position="182"/>
    </location>
</feature>
<comment type="caution">
    <text evidence="3">The sequence shown here is derived from an EMBL/GenBank/DDBJ whole genome shotgun (WGS) entry which is preliminary data.</text>
</comment>
<gene>
    <name evidence="3" type="ORF">M6B38_365255</name>
</gene>
<feature type="region of interest" description="Disordered" evidence="2">
    <location>
        <begin position="160"/>
        <end position="209"/>
    </location>
</feature>
<dbReference type="GO" id="GO:0080043">
    <property type="term" value="F:quercetin 3-O-glucosyltransferase activity"/>
    <property type="evidence" value="ECO:0007669"/>
    <property type="project" value="TreeGrafter"/>
</dbReference>
<evidence type="ECO:0000256" key="1">
    <source>
        <dbReference type="ARBA" id="ARBA00009995"/>
    </source>
</evidence>
<keyword evidence="4" id="KW-1185">Reference proteome</keyword>
<evidence type="ECO:0000313" key="4">
    <source>
        <dbReference type="Proteomes" id="UP001140949"/>
    </source>
</evidence>
<dbReference type="FunFam" id="3.40.50.2000:FF:000108">
    <property type="entry name" value="UDP-glycosyltransferase 83A1"/>
    <property type="match status" value="1"/>
</dbReference>
<protein>
    <submittedName>
        <fullName evidence="3">UDP-glycosyltransferase 83A1</fullName>
    </submittedName>
</protein>
<reference evidence="3" key="2">
    <citation type="submission" date="2023-04" db="EMBL/GenBank/DDBJ databases">
        <authorList>
            <person name="Bruccoleri R.E."/>
            <person name="Oakeley E.J."/>
            <person name="Faust A.-M."/>
            <person name="Dessus-Babus S."/>
            <person name="Altorfer M."/>
            <person name="Burckhardt D."/>
            <person name="Oertli M."/>
            <person name="Naumann U."/>
            <person name="Petersen F."/>
            <person name="Wong J."/>
        </authorList>
    </citation>
    <scope>NUCLEOTIDE SEQUENCE</scope>
    <source>
        <strain evidence="3">GSM-AAB239-AS_SAM_17_03QT</strain>
        <tissue evidence="3">Leaf</tissue>
    </source>
</reference>
<name>A0AAX6GGE0_IRIPA</name>
<organism evidence="3 4">
    <name type="scientific">Iris pallida</name>
    <name type="common">Sweet iris</name>
    <dbReference type="NCBI Taxonomy" id="29817"/>
    <lineage>
        <taxon>Eukaryota</taxon>
        <taxon>Viridiplantae</taxon>
        <taxon>Streptophyta</taxon>
        <taxon>Embryophyta</taxon>
        <taxon>Tracheophyta</taxon>
        <taxon>Spermatophyta</taxon>
        <taxon>Magnoliopsida</taxon>
        <taxon>Liliopsida</taxon>
        <taxon>Asparagales</taxon>
        <taxon>Iridaceae</taxon>
        <taxon>Iridoideae</taxon>
        <taxon>Irideae</taxon>
        <taxon>Iris</taxon>
    </lineage>
</organism>
<dbReference type="GO" id="GO:0080044">
    <property type="term" value="F:quercetin 7-O-glucosyltransferase activity"/>
    <property type="evidence" value="ECO:0007669"/>
    <property type="project" value="TreeGrafter"/>
</dbReference>
<dbReference type="AlphaFoldDB" id="A0AAX6GGE0"/>
<accession>A0AAX6GGE0</accession>
<dbReference type="SUPFAM" id="SSF53756">
    <property type="entry name" value="UDP-Glycosyltransferase/glycogen phosphorylase"/>
    <property type="match status" value="1"/>
</dbReference>
<dbReference type="PANTHER" id="PTHR11926:SF1412">
    <property type="entry name" value="UDP-GLYCOSYLTRANSFERASE 83A1-LIKE"/>
    <property type="match status" value="1"/>
</dbReference>
<dbReference type="PANTHER" id="PTHR11926">
    <property type="entry name" value="GLUCOSYL/GLUCURONOSYL TRANSFERASES"/>
    <property type="match status" value="1"/>
</dbReference>